<organism evidence="1 2">
    <name type="scientific">Rubripirellula lacrimiformis</name>
    <dbReference type="NCBI Taxonomy" id="1930273"/>
    <lineage>
        <taxon>Bacteria</taxon>
        <taxon>Pseudomonadati</taxon>
        <taxon>Planctomycetota</taxon>
        <taxon>Planctomycetia</taxon>
        <taxon>Pirellulales</taxon>
        <taxon>Pirellulaceae</taxon>
        <taxon>Rubripirellula</taxon>
    </lineage>
</organism>
<dbReference type="SUPFAM" id="SSF48371">
    <property type="entry name" value="ARM repeat"/>
    <property type="match status" value="1"/>
</dbReference>
<dbReference type="Proteomes" id="UP000318538">
    <property type="component" value="Chromosome"/>
</dbReference>
<protein>
    <recommendedName>
        <fullName evidence="3">HEAT repeat protein</fullName>
    </recommendedName>
</protein>
<name>A0A517NHJ6_9BACT</name>
<dbReference type="InterPro" id="IPR016024">
    <property type="entry name" value="ARM-type_fold"/>
</dbReference>
<accession>A0A517NHJ6</accession>
<dbReference type="OrthoDB" id="235101at2"/>
<dbReference type="RefSeq" id="WP_145173472.1">
    <property type="nucleotide sequence ID" value="NZ_CP036525.1"/>
</dbReference>
<evidence type="ECO:0000313" key="2">
    <source>
        <dbReference type="Proteomes" id="UP000318538"/>
    </source>
</evidence>
<gene>
    <name evidence="1" type="ORF">K227x_50220</name>
</gene>
<dbReference type="EMBL" id="CP036525">
    <property type="protein sequence ID" value="QDT06611.1"/>
    <property type="molecule type" value="Genomic_DNA"/>
</dbReference>
<keyword evidence="2" id="KW-1185">Reference proteome</keyword>
<dbReference type="KEGG" id="rlc:K227x_50220"/>
<sequence>MQGISSTFETLATTRNESAAGVLIDALSDADQGTRELALAALLSRTNDDSPARLLANWDKIQPQDLVHIRGKRNWISKAVVQSLKSHDDSLGQTIEVAKVLGINEAIPDLIQLAESCANHSIRQQASLAVTTLVAPLGRDARNDHPQGTVRDPILARLSDSVQRFSMHRNALLIEAFLLTATWGDSALRQIINDGGPMLDLICKSLAQSQTSGVIELLAGFIHRKSLPPRIMEQMRSRSDAAFRDELLRCVGTDPSQKVIRNLRDMKMPQSCRGGETLICEVAPDRRAAIVHLYIAANDNNLETLHLITAVVHQGGPGCVTAAALGLARCGIPTCELWMQAAVLIADGDAEAIASNENAKLLNDLIELLDHDEPALVRGIQRVLSPLHTDAILPQFETLRLRSRRRLGRVVMMVDPNAVERVRDALRHPVLTRRLQAIAMADALAIVDLLPDSFTRISKEDHQEARMKAAAAMADARGNETLKLLQDMVQMPESPVRDAAVAALQQRQSARSR</sequence>
<proteinExistence type="predicted"/>
<evidence type="ECO:0000313" key="1">
    <source>
        <dbReference type="EMBL" id="QDT06611.1"/>
    </source>
</evidence>
<dbReference type="AlphaFoldDB" id="A0A517NHJ6"/>
<evidence type="ECO:0008006" key="3">
    <source>
        <dbReference type="Google" id="ProtNLM"/>
    </source>
</evidence>
<reference evidence="1 2" key="1">
    <citation type="submission" date="2019-02" db="EMBL/GenBank/DDBJ databases">
        <title>Deep-cultivation of Planctomycetes and their phenomic and genomic characterization uncovers novel biology.</title>
        <authorList>
            <person name="Wiegand S."/>
            <person name="Jogler M."/>
            <person name="Boedeker C."/>
            <person name="Pinto D."/>
            <person name="Vollmers J."/>
            <person name="Rivas-Marin E."/>
            <person name="Kohn T."/>
            <person name="Peeters S.H."/>
            <person name="Heuer A."/>
            <person name="Rast P."/>
            <person name="Oberbeckmann S."/>
            <person name="Bunk B."/>
            <person name="Jeske O."/>
            <person name="Meyerdierks A."/>
            <person name="Storesund J.E."/>
            <person name="Kallscheuer N."/>
            <person name="Luecker S."/>
            <person name="Lage O.M."/>
            <person name="Pohl T."/>
            <person name="Merkel B.J."/>
            <person name="Hornburger P."/>
            <person name="Mueller R.-W."/>
            <person name="Bruemmer F."/>
            <person name="Labrenz M."/>
            <person name="Spormann A.M."/>
            <person name="Op den Camp H."/>
            <person name="Overmann J."/>
            <person name="Amann R."/>
            <person name="Jetten M.S.M."/>
            <person name="Mascher T."/>
            <person name="Medema M.H."/>
            <person name="Devos D.P."/>
            <person name="Kaster A.-K."/>
            <person name="Ovreas L."/>
            <person name="Rohde M."/>
            <person name="Galperin M.Y."/>
            <person name="Jogler C."/>
        </authorList>
    </citation>
    <scope>NUCLEOTIDE SEQUENCE [LARGE SCALE GENOMIC DNA]</scope>
    <source>
        <strain evidence="1 2">K22_7</strain>
    </source>
</reference>